<evidence type="ECO:0000313" key="5">
    <source>
        <dbReference type="Proteomes" id="UP000806542"/>
    </source>
</evidence>
<evidence type="ECO:0000313" key="4">
    <source>
        <dbReference type="EMBL" id="MBE5039111.1"/>
    </source>
</evidence>
<dbReference type="PANTHER" id="PTHR30619:SF7">
    <property type="entry name" value="BETA-LACTAMASE DOMAIN PROTEIN"/>
    <property type="match status" value="1"/>
</dbReference>
<gene>
    <name evidence="4" type="ORF">INF28_01330</name>
</gene>
<comment type="caution">
    <text evidence="4">The sequence shown here is derived from an EMBL/GenBank/DDBJ whole genome shotgun (WGS) entry which is preliminary data.</text>
</comment>
<feature type="domain" description="SLH" evidence="3">
    <location>
        <begin position="26"/>
        <end position="89"/>
    </location>
</feature>
<feature type="domain" description="SLH" evidence="3">
    <location>
        <begin position="156"/>
        <end position="219"/>
    </location>
</feature>
<feature type="domain" description="SLH" evidence="3">
    <location>
        <begin position="90"/>
        <end position="151"/>
    </location>
</feature>
<feature type="chain" id="PRO_5038759152" evidence="2">
    <location>
        <begin position="26"/>
        <end position="475"/>
    </location>
</feature>
<dbReference type="PANTHER" id="PTHR30619">
    <property type="entry name" value="DNA INTERNALIZATION/COMPETENCE PROTEIN COMEC/REC2"/>
    <property type="match status" value="1"/>
</dbReference>
<protein>
    <submittedName>
        <fullName evidence="4">S-layer homology domain-containing protein</fullName>
    </submittedName>
</protein>
<dbReference type="Gene3D" id="3.60.15.10">
    <property type="entry name" value="Ribonuclease Z/Hydroxyacylglutathione hydrolase-like"/>
    <property type="match status" value="1"/>
</dbReference>
<dbReference type="InterPro" id="IPR052159">
    <property type="entry name" value="Competence_DNA_uptake"/>
</dbReference>
<reference evidence="4" key="1">
    <citation type="submission" date="2020-10" db="EMBL/GenBank/DDBJ databases">
        <title>ChiBAC.</title>
        <authorList>
            <person name="Zenner C."/>
            <person name="Hitch T.C.A."/>
            <person name="Clavel T."/>
        </authorList>
    </citation>
    <scope>NUCLEOTIDE SEQUENCE</scope>
    <source>
        <strain evidence="4">DSM 107454</strain>
    </source>
</reference>
<dbReference type="EMBL" id="JADCKB010000001">
    <property type="protein sequence ID" value="MBE5039111.1"/>
    <property type="molecule type" value="Genomic_DNA"/>
</dbReference>
<dbReference type="SUPFAM" id="SSF56281">
    <property type="entry name" value="Metallo-hydrolase/oxidoreductase"/>
    <property type="match status" value="1"/>
</dbReference>
<dbReference type="SMART" id="SM00849">
    <property type="entry name" value="Lactamase_B"/>
    <property type="match status" value="1"/>
</dbReference>
<keyword evidence="5" id="KW-1185">Reference proteome</keyword>
<sequence>MRIKKLALFLAAVMTLVSLSVSVSAYDNMFSDVPEDAWEAPYVYDLVGRGILSGYGDGTFGPRVTVKRCEYAKMLVGISQTPLSNSLTTPYADVPSWEWYFPYVNSSTSFMTGFTEDGVLYFRPEWDATREDVTVALIKALNIDLSPYTDPTGYLSQKFSDVDSIAAHNRVYIAAAVDKGYITGDVNGTFRGQDPIIRAEIVAVLCRAFPADTNDSTNTAVNDTLTAFFLDVGQGDACFLELPGGKTMLIDAGTAQAEQTILSLLQSRGHSHIDYVIATHPHADHIGAMAQILQQVSASVVYMPDAQTNTKTFETLLQTILDKNLPVVKAAAGVTIDDIPGCSAVFLSPSETTPEDLNDQSAVLRLSYGQIDFLFAGDAEAGAEAVMCSTGLPLSADILKVGHHGSDTSLTPAFLAGVSPSCGIISCGADNSYGHPAQQTLDALSAAGAQIWRTDQNGTITVTTDGNTFACQAER</sequence>
<name>A0A9D5LZ21_9FIRM</name>
<organism evidence="4 5">
    <name type="scientific">Ructibacterium gallinarum</name>
    <dbReference type="NCBI Taxonomy" id="2779355"/>
    <lineage>
        <taxon>Bacteria</taxon>
        <taxon>Bacillati</taxon>
        <taxon>Bacillota</taxon>
        <taxon>Clostridia</taxon>
        <taxon>Eubacteriales</taxon>
        <taxon>Oscillospiraceae</taxon>
        <taxon>Ructibacterium</taxon>
    </lineage>
</organism>
<dbReference type="Pfam" id="PF00753">
    <property type="entry name" value="Lactamase_B"/>
    <property type="match status" value="1"/>
</dbReference>
<dbReference type="Pfam" id="PF00395">
    <property type="entry name" value="SLH"/>
    <property type="match status" value="2"/>
</dbReference>
<keyword evidence="1" id="KW-0677">Repeat</keyword>
<dbReference type="Proteomes" id="UP000806542">
    <property type="component" value="Unassembled WGS sequence"/>
</dbReference>
<dbReference type="InterPro" id="IPR036866">
    <property type="entry name" value="RibonucZ/Hydroxyglut_hydro"/>
</dbReference>
<dbReference type="CDD" id="cd07731">
    <property type="entry name" value="ComA-like_MBL-fold"/>
    <property type="match status" value="1"/>
</dbReference>
<evidence type="ECO:0000256" key="1">
    <source>
        <dbReference type="ARBA" id="ARBA00022737"/>
    </source>
</evidence>
<dbReference type="PROSITE" id="PS51272">
    <property type="entry name" value="SLH"/>
    <property type="match status" value="3"/>
</dbReference>
<dbReference type="InterPro" id="IPR001119">
    <property type="entry name" value="SLH_dom"/>
</dbReference>
<keyword evidence="2" id="KW-0732">Signal</keyword>
<dbReference type="AlphaFoldDB" id="A0A9D5LZ21"/>
<evidence type="ECO:0000256" key="2">
    <source>
        <dbReference type="SAM" id="SignalP"/>
    </source>
</evidence>
<dbReference type="InterPro" id="IPR001279">
    <property type="entry name" value="Metallo-B-lactamas"/>
</dbReference>
<proteinExistence type="predicted"/>
<accession>A0A9D5LZ21</accession>
<dbReference type="RefSeq" id="WP_226391655.1">
    <property type="nucleotide sequence ID" value="NZ_JADCKB010000001.1"/>
</dbReference>
<dbReference type="InterPro" id="IPR035681">
    <property type="entry name" value="ComA-like_MBL"/>
</dbReference>
<evidence type="ECO:0000259" key="3">
    <source>
        <dbReference type="PROSITE" id="PS51272"/>
    </source>
</evidence>
<feature type="signal peptide" evidence="2">
    <location>
        <begin position="1"/>
        <end position="25"/>
    </location>
</feature>